<evidence type="ECO:0000256" key="4">
    <source>
        <dbReference type="SAM" id="MobiDB-lite"/>
    </source>
</evidence>
<accession>A0A9P6DVE6</accession>
<dbReference type="InterPro" id="IPR050710">
    <property type="entry name" value="Band7/mec-2_domain"/>
</dbReference>
<keyword evidence="3" id="KW-0496">Mitochondrion</keyword>
<dbReference type="GO" id="GO:0005886">
    <property type="term" value="C:plasma membrane"/>
    <property type="evidence" value="ECO:0007669"/>
    <property type="project" value="UniProtKB-ARBA"/>
</dbReference>
<dbReference type="OrthoDB" id="434619at2759"/>
<dbReference type="PANTHER" id="PTHR43327:SF10">
    <property type="entry name" value="STOMATIN-LIKE PROTEIN 2, MITOCHONDRIAL"/>
    <property type="match status" value="1"/>
</dbReference>
<dbReference type="Gene3D" id="3.30.479.30">
    <property type="entry name" value="Band 7 domain"/>
    <property type="match status" value="1"/>
</dbReference>
<evidence type="ECO:0000256" key="2">
    <source>
        <dbReference type="ARBA" id="ARBA00008164"/>
    </source>
</evidence>
<dbReference type="InterPro" id="IPR001107">
    <property type="entry name" value="Band_7"/>
</dbReference>
<dbReference type="InterPro" id="IPR001972">
    <property type="entry name" value="Stomatin_HflK_fam"/>
</dbReference>
<dbReference type="GO" id="GO:0007005">
    <property type="term" value="P:mitochondrion organization"/>
    <property type="evidence" value="ECO:0007669"/>
    <property type="project" value="TreeGrafter"/>
</dbReference>
<sequence>MASLRTSLLGSAIRNGTQSLVLSKRISPLSGLHPALSHSTRLYSRRENGASEVRYEPIVPPMNFGINFVPTQSAYIIERFGRYHQTLEPGLNIIIPIIDKIAYVQSLKEIPIEIVPQMAITADNVGIEIDGVLYIRVFDPYKASYGVEDATYAISQLAQTTMRSEIGALTLDQSLKERAMLNSRITQAVNEATHDWGVRVMRYEIKNINPPESVIHSMHLQVSAERTKRAQILEAEGTKQSSILVSEARQLEQINVARGEAQATTMRAEATAQALRQVGQAINMDESGGRDAVALRVAEKWVEAFSKLAKENNTLIIPADAGNAGSIIAQALSIFGAVSKNSIPQSFPTPTETATTTKTTTTTPSGGEARTSKLQ</sequence>
<evidence type="ECO:0000313" key="6">
    <source>
        <dbReference type="EMBL" id="KAF9516336.1"/>
    </source>
</evidence>
<comment type="similarity">
    <text evidence="2">Belongs to the band 7/mec-2 family.</text>
</comment>
<comment type="caution">
    <text evidence="6">The sequence shown here is derived from an EMBL/GenBank/DDBJ whole genome shotgun (WGS) entry which is preliminary data.</text>
</comment>
<dbReference type="GO" id="GO:0005739">
    <property type="term" value="C:mitochondrion"/>
    <property type="evidence" value="ECO:0007669"/>
    <property type="project" value="UniProtKB-SubCell"/>
</dbReference>
<feature type="region of interest" description="Disordered" evidence="4">
    <location>
        <begin position="342"/>
        <end position="375"/>
    </location>
</feature>
<dbReference type="InterPro" id="IPR036013">
    <property type="entry name" value="Band_7/SPFH_dom_sf"/>
</dbReference>
<comment type="subcellular location">
    <subcellularLocation>
        <location evidence="1">Mitochondrion</location>
    </subcellularLocation>
</comment>
<dbReference type="GO" id="GO:0098552">
    <property type="term" value="C:side of membrane"/>
    <property type="evidence" value="ECO:0007669"/>
    <property type="project" value="UniProtKB-ARBA"/>
</dbReference>
<dbReference type="Pfam" id="PF01145">
    <property type="entry name" value="Band_7"/>
    <property type="match status" value="1"/>
</dbReference>
<dbReference type="CDD" id="cd08829">
    <property type="entry name" value="SPFH_paraslipin"/>
    <property type="match status" value="1"/>
</dbReference>
<dbReference type="EMBL" id="MU128940">
    <property type="protein sequence ID" value="KAF9516336.1"/>
    <property type="molecule type" value="Genomic_DNA"/>
</dbReference>
<proteinExistence type="inferred from homology"/>
<dbReference type="SUPFAM" id="SSF117892">
    <property type="entry name" value="Band 7/SPFH domain"/>
    <property type="match status" value="1"/>
</dbReference>
<reference evidence="6" key="1">
    <citation type="journal article" date="2020" name="Nat. Commun.">
        <title>Large-scale genome sequencing of mycorrhizal fungi provides insights into the early evolution of symbiotic traits.</title>
        <authorList>
            <person name="Miyauchi S."/>
            <person name="Kiss E."/>
            <person name="Kuo A."/>
            <person name="Drula E."/>
            <person name="Kohler A."/>
            <person name="Sanchez-Garcia M."/>
            <person name="Morin E."/>
            <person name="Andreopoulos B."/>
            <person name="Barry K.W."/>
            <person name="Bonito G."/>
            <person name="Buee M."/>
            <person name="Carver A."/>
            <person name="Chen C."/>
            <person name="Cichocki N."/>
            <person name="Clum A."/>
            <person name="Culley D."/>
            <person name="Crous P.W."/>
            <person name="Fauchery L."/>
            <person name="Girlanda M."/>
            <person name="Hayes R.D."/>
            <person name="Keri Z."/>
            <person name="LaButti K."/>
            <person name="Lipzen A."/>
            <person name="Lombard V."/>
            <person name="Magnuson J."/>
            <person name="Maillard F."/>
            <person name="Murat C."/>
            <person name="Nolan M."/>
            <person name="Ohm R.A."/>
            <person name="Pangilinan J."/>
            <person name="Pereira M.F."/>
            <person name="Perotto S."/>
            <person name="Peter M."/>
            <person name="Pfister S."/>
            <person name="Riley R."/>
            <person name="Sitrit Y."/>
            <person name="Stielow J.B."/>
            <person name="Szollosi G."/>
            <person name="Zifcakova L."/>
            <person name="Stursova M."/>
            <person name="Spatafora J.W."/>
            <person name="Tedersoo L."/>
            <person name="Vaario L.M."/>
            <person name="Yamada A."/>
            <person name="Yan M."/>
            <person name="Wang P."/>
            <person name="Xu J."/>
            <person name="Bruns T."/>
            <person name="Baldrian P."/>
            <person name="Vilgalys R."/>
            <person name="Dunand C."/>
            <person name="Henrissat B."/>
            <person name="Grigoriev I.V."/>
            <person name="Hibbett D."/>
            <person name="Nagy L.G."/>
            <person name="Martin F.M."/>
        </authorList>
    </citation>
    <scope>NUCLEOTIDE SEQUENCE</scope>
    <source>
        <strain evidence="6">UP504</strain>
    </source>
</reference>
<dbReference type="Proteomes" id="UP000886523">
    <property type="component" value="Unassembled WGS sequence"/>
</dbReference>
<name>A0A9P6DVE6_9AGAM</name>
<feature type="compositionally biased region" description="Low complexity" evidence="4">
    <location>
        <begin position="348"/>
        <end position="364"/>
    </location>
</feature>
<dbReference type="Pfam" id="PF16200">
    <property type="entry name" value="Band_7_C"/>
    <property type="match status" value="1"/>
</dbReference>
<keyword evidence="7" id="KW-1185">Reference proteome</keyword>
<protein>
    <recommendedName>
        <fullName evidence="5">Band 7 domain-containing protein</fullName>
    </recommendedName>
</protein>
<evidence type="ECO:0000259" key="5">
    <source>
        <dbReference type="SMART" id="SM00244"/>
    </source>
</evidence>
<feature type="domain" description="Band 7" evidence="5">
    <location>
        <begin position="64"/>
        <end position="222"/>
    </location>
</feature>
<evidence type="ECO:0000256" key="1">
    <source>
        <dbReference type="ARBA" id="ARBA00004173"/>
    </source>
</evidence>
<organism evidence="6 7">
    <name type="scientific">Hydnum rufescens UP504</name>
    <dbReference type="NCBI Taxonomy" id="1448309"/>
    <lineage>
        <taxon>Eukaryota</taxon>
        <taxon>Fungi</taxon>
        <taxon>Dikarya</taxon>
        <taxon>Basidiomycota</taxon>
        <taxon>Agaricomycotina</taxon>
        <taxon>Agaricomycetes</taxon>
        <taxon>Cantharellales</taxon>
        <taxon>Hydnaceae</taxon>
        <taxon>Hydnum</taxon>
    </lineage>
</organism>
<dbReference type="PANTHER" id="PTHR43327">
    <property type="entry name" value="STOMATIN-LIKE PROTEIN 2, MITOCHONDRIAL"/>
    <property type="match status" value="1"/>
</dbReference>
<dbReference type="SMART" id="SM00244">
    <property type="entry name" value="PHB"/>
    <property type="match status" value="1"/>
</dbReference>
<gene>
    <name evidence="6" type="ORF">BS47DRAFT_1340945</name>
</gene>
<dbReference type="PRINTS" id="PR00721">
    <property type="entry name" value="STOMATIN"/>
</dbReference>
<evidence type="ECO:0000256" key="3">
    <source>
        <dbReference type="ARBA" id="ARBA00023128"/>
    </source>
</evidence>
<dbReference type="FunFam" id="3.30.479.30:FF:000004">
    <property type="entry name" value="Putative membrane protease family, stomatin"/>
    <property type="match status" value="1"/>
</dbReference>
<dbReference type="AlphaFoldDB" id="A0A9P6DVE6"/>
<dbReference type="InterPro" id="IPR032435">
    <property type="entry name" value="STML2-like_C"/>
</dbReference>
<evidence type="ECO:0000313" key="7">
    <source>
        <dbReference type="Proteomes" id="UP000886523"/>
    </source>
</evidence>